<sequence>MTHETKSQIIEAGRKAMIAKSYNGVGLNEILNDAGVPKGSFYHFFKSKEELGVAVIENSFVENTQKLREALQSSEKSPLTRLEDYFVRARDEINSRELRQECLICKLALELSSLSEPLRRAVHEGWQVWRSIIADCLRDAQNEGEIDPGHDAESLASFIIYSFEGAMIRVQVNNNILPVNHFLHYVFHVLLKAKA</sequence>
<dbReference type="Pfam" id="PF16925">
    <property type="entry name" value="TetR_C_13"/>
    <property type="match status" value="1"/>
</dbReference>
<dbReference type="InterPro" id="IPR036271">
    <property type="entry name" value="Tet_transcr_reg_TetR-rel_C_sf"/>
</dbReference>
<feature type="DNA-binding region" description="H-T-H motif" evidence="4">
    <location>
        <begin position="26"/>
        <end position="45"/>
    </location>
</feature>
<dbReference type="OrthoDB" id="9812484at2"/>
<dbReference type="EMBL" id="PUHY01000013">
    <property type="protein sequence ID" value="PQO30976.1"/>
    <property type="molecule type" value="Genomic_DNA"/>
</dbReference>
<dbReference type="PROSITE" id="PS50977">
    <property type="entry name" value="HTH_TETR_2"/>
    <property type="match status" value="1"/>
</dbReference>
<dbReference type="InterPro" id="IPR009057">
    <property type="entry name" value="Homeodomain-like_sf"/>
</dbReference>
<keyword evidence="1" id="KW-0805">Transcription regulation</keyword>
<dbReference type="PRINTS" id="PR00455">
    <property type="entry name" value="HTHTETR"/>
</dbReference>
<name>A0A2S8FFP0_9BACT</name>
<dbReference type="Gene3D" id="1.10.357.10">
    <property type="entry name" value="Tetracycline Repressor, domain 2"/>
    <property type="match status" value="1"/>
</dbReference>
<dbReference type="InterPro" id="IPR001647">
    <property type="entry name" value="HTH_TetR"/>
</dbReference>
<dbReference type="RefSeq" id="WP_105332051.1">
    <property type="nucleotide sequence ID" value="NZ_PUHY01000013.1"/>
</dbReference>
<dbReference type="AlphaFoldDB" id="A0A2S8FFP0"/>
<proteinExistence type="predicted"/>
<comment type="caution">
    <text evidence="6">The sequence shown here is derived from an EMBL/GenBank/DDBJ whole genome shotgun (WGS) entry which is preliminary data.</text>
</comment>
<evidence type="ECO:0000313" key="7">
    <source>
        <dbReference type="Proteomes" id="UP000238322"/>
    </source>
</evidence>
<dbReference type="PANTHER" id="PTHR47506">
    <property type="entry name" value="TRANSCRIPTIONAL REGULATORY PROTEIN"/>
    <property type="match status" value="1"/>
</dbReference>
<dbReference type="Pfam" id="PF00440">
    <property type="entry name" value="TetR_N"/>
    <property type="match status" value="1"/>
</dbReference>
<evidence type="ECO:0000256" key="2">
    <source>
        <dbReference type="ARBA" id="ARBA00023125"/>
    </source>
</evidence>
<keyword evidence="2 4" id="KW-0238">DNA-binding</keyword>
<evidence type="ECO:0000256" key="1">
    <source>
        <dbReference type="ARBA" id="ARBA00023015"/>
    </source>
</evidence>
<keyword evidence="3" id="KW-0804">Transcription</keyword>
<protein>
    <submittedName>
        <fullName evidence="6">TetR family transcriptional regulator</fullName>
    </submittedName>
</protein>
<dbReference type="GO" id="GO:0003677">
    <property type="term" value="F:DNA binding"/>
    <property type="evidence" value="ECO:0007669"/>
    <property type="project" value="UniProtKB-UniRule"/>
</dbReference>
<evidence type="ECO:0000256" key="3">
    <source>
        <dbReference type="ARBA" id="ARBA00023163"/>
    </source>
</evidence>
<feature type="domain" description="HTH tetR-type" evidence="5">
    <location>
        <begin position="3"/>
        <end position="63"/>
    </location>
</feature>
<dbReference type="Proteomes" id="UP000238322">
    <property type="component" value="Unassembled WGS sequence"/>
</dbReference>
<dbReference type="PANTHER" id="PTHR47506:SF6">
    <property type="entry name" value="HTH-TYPE TRANSCRIPTIONAL REPRESSOR NEMR"/>
    <property type="match status" value="1"/>
</dbReference>
<organism evidence="6 7">
    <name type="scientific">Blastopirellula marina</name>
    <dbReference type="NCBI Taxonomy" id="124"/>
    <lineage>
        <taxon>Bacteria</taxon>
        <taxon>Pseudomonadati</taxon>
        <taxon>Planctomycetota</taxon>
        <taxon>Planctomycetia</taxon>
        <taxon>Pirellulales</taxon>
        <taxon>Pirellulaceae</taxon>
        <taxon>Blastopirellula</taxon>
    </lineage>
</organism>
<evidence type="ECO:0000259" key="5">
    <source>
        <dbReference type="PROSITE" id="PS50977"/>
    </source>
</evidence>
<evidence type="ECO:0000313" key="6">
    <source>
        <dbReference type="EMBL" id="PQO30976.1"/>
    </source>
</evidence>
<dbReference type="SUPFAM" id="SSF46689">
    <property type="entry name" value="Homeodomain-like"/>
    <property type="match status" value="1"/>
</dbReference>
<accession>A0A2S8FFP0</accession>
<dbReference type="InterPro" id="IPR011075">
    <property type="entry name" value="TetR_C"/>
</dbReference>
<reference evidence="6 7" key="1">
    <citation type="submission" date="2018-02" db="EMBL/GenBank/DDBJ databases">
        <title>Comparative genomes isolates from brazilian mangrove.</title>
        <authorList>
            <person name="Araujo J.E."/>
            <person name="Taketani R.G."/>
            <person name="Silva M.C.P."/>
            <person name="Loureco M.V."/>
            <person name="Andreote F.D."/>
        </authorList>
    </citation>
    <scope>NUCLEOTIDE SEQUENCE [LARGE SCALE GENOMIC DNA]</scope>
    <source>
        <strain evidence="6 7">Hex-1 MGV</strain>
    </source>
</reference>
<evidence type="ECO:0000256" key="4">
    <source>
        <dbReference type="PROSITE-ProRule" id="PRU00335"/>
    </source>
</evidence>
<dbReference type="SUPFAM" id="SSF48498">
    <property type="entry name" value="Tetracyclin repressor-like, C-terminal domain"/>
    <property type="match status" value="1"/>
</dbReference>
<gene>
    <name evidence="6" type="ORF">C5Y83_22515</name>
</gene>